<feature type="transmembrane region" description="Helical" evidence="11">
    <location>
        <begin position="1089"/>
        <end position="1111"/>
    </location>
</feature>
<comment type="similarity">
    <text evidence="2">Belongs to the EsaA family.</text>
</comment>
<feature type="domain" description="ABC-2 type transporter transmembrane" evidence="12">
    <location>
        <begin position="7"/>
        <end position="190"/>
    </location>
</feature>
<comment type="subcellular location">
    <subcellularLocation>
        <location evidence="1">Cell membrane</location>
        <topology evidence="1">Multi-pass membrane protein</topology>
    </subcellularLocation>
</comment>
<evidence type="ECO:0000256" key="2">
    <source>
        <dbReference type="ARBA" id="ARBA00008338"/>
    </source>
</evidence>
<evidence type="ECO:0000256" key="7">
    <source>
        <dbReference type="ARBA" id="ARBA00023026"/>
    </source>
</evidence>
<gene>
    <name evidence="13" type="primary">esaA</name>
    <name evidence="13" type="ORF">CWR48_16405</name>
</gene>
<keyword evidence="14" id="KW-1185">Reference proteome</keyword>
<evidence type="ECO:0000256" key="1">
    <source>
        <dbReference type="ARBA" id="ARBA00004651"/>
    </source>
</evidence>
<keyword evidence="4" id="KW-1003">Cell membrane</keyword>
<dbReference type="PANTHER" id="PTHR43077:SF10">
    <property type="entry name" value="TRANSPORT PERMEASE PROTEIN"/>
    <property type="match status" value="1"/>
</dbReference>
<dbReference type="InterPro" id="IPR023838">
    <property type="entry name" value="T7SS_EsaA"/>
</dbReference>
<feature type="compositionally biased region" description="Acidic residues" evidence="10">
    <location>
        <begin position="664"/>
        <end position="677"/>
    </location>
</feature>
<dbReference type="RefSeq" id="WP_115774419.1">
    <property type="nucleotide sequence ID" value="NZ_PIOC01000025.1"/>
</dbReference>
<evidence type="ECO:0000256" key="10">
    <source>
        <dbReference type="SAM" id="MobiDB-lite"/>
    </source>
</evidence>
<dbReference type="Proteomes" id="UP000257143">
    <property type="component" value="Unassembled WGS sequence"/>
</dbReference>
<evidence type="ECO:0000256" key="9">
    <source>
        <dbReference type="ARBA" id="ARBA00046722"/>
    </source>
</evidence>
<evidence type="ECO:0000256" key="5">
    <source>
        <dbReference type="ARBA" id="ARBA00022692"/>
    </source>
</evidence>
<evidence type="ECO:0000256" key="8">
    <source>
        <dbReference type="ARBA" id="ARBA00023136"/>
    </source>
</evidence>
<accession>A0A3D8PMU1</accession>
<dbReference type="InterPro" id="IPR051328">
    <property type="entry name" value="T7SS_ABC-Transporter"/>
</dbReference>
<feature type="compositionally biased region" description="Acidic residues" evidence="10">
    <location>
        <begin position="612"/>
        <end position="626"/>
    </location>
</feature>
<proteinExistence type="inferred from homology"/>
<evidence type="ECO:0000256" key="11">
    <source>
        <dbReference type="SAM" id="Phobius"/>
    </source>
</evidence>
<feature type="transmembrane region" description="Helical" evidence="11">
    <location>
        <begin position="987"/>
        <end position="1007"/>
    </location>
</feature>
<keyword evidence="7" id="KW-0843">Virulence</keyword>
<feature type="transmembrane region" description="Helical" evidence="11">
    <location>
        <begin position="1141"/>
        <end position="1162"/>
    </location>
</feature>
<dbReference type="AlphaFoldDB" id="A0A3D8PMU1"/>
<dbReference type="Gene3D" id="3.40.1710.10">
    <property type="entry name" value="abc type-2 transporter like domain"/>
    <property type="match status" value="1"/>
</dbReference>
<sequence length="1179" mass="130426">MKYIDKRWLLFLILIILLASGLTYLAFNQEVESIAKNKLKNETQHMAIALVNEDQGAEFNGEKLAFGDTFVRSVDKNNNHEWYVVSRGVAESGLDSNTYDMMIVIPNDFSTKALSIELENPEQVVLNYKINASDNERVRAEAEKTASNILNDFNRRIIDVYFASIIGNLQNAQDNIGRIIDQQSLYTTTYNNNVYSPLDYYTSQFGAIKDDTQLSIDSFSTYEEIMATFEQQLVEDAELGEGYLTSLYDASQLKASNSASLLGFYDSLNLFDSGLNDGNVEVQLQQLQAANALINHQFSQKGEQSINTLISTQSTGPSSGNIVDNSAKIQVHLQNALKQVEETQGKLNSRLNPEKLHEEVSAKLSDVMSSAFVEDEQLNINTLFENPDKNARNYINEQISRLPSLNEEDFGGDGLSEQTLTEIKNVIAVTNKYNREIEYVAPLGNGEEILSREIKAFKAHLNTNGVTIRDTVILPENKKSGQTFELNIPAGYTVKNLSIVLPGVGEADYTAVYHSSGNGVLKLPANKEGEFTLNVTLQLLNQNSVIDIYEPVSLSWKLHQEDITDVDNPDHASLLVAQSPLIASVSIIEGNIDQKTGEAEDSGTLAPSELVNDPEDIPATEEDVDQTDNPASLPEEIPAEDPNETDSNNSPEEGSDDAVTPPDSENDTNQPDDDEEAPIEKVSVINNTIQHVVMSPVTKMDNTTQLLIHTVSNTVSPYQKLFSLYESYFGLDMDNPELRHNLNGKALKEWATEEDTSLYYLFNEKDIAELLKDYVVAQVTDGVTKEIRQPLENLQLQISMFHEQVEQAEQSTTALAEKIVATSNQALVLNENLGEMLENVADWRDNSLSLIEKHTEIQANDDGENTAMLTLGEEFQTIFTASQSLADQAQGNLNTAETVYQTFENIDEQATEIQDSGVNLVSDAETLSINMTDKVIEDQAFADNFAGVLANSRVGERQNENFYDFLSNPVQVSNGGTITSNNNFTPYFLVLIGFIVVLFTAYVISTINQKKVDKDQFSDDTTLMGQNAPITLITAGIGVMEGIVIGVVSNYFLPNSNINMILFTSLMILLITGMLLIATYLLRQLKMTGMFLLLIILSLYLFSTNALGFGIEGTDILKTLSPLQYVERLLFGVAQNTANYLSSYLMIIGIIIVGVLANLLVLNKSNEGDIDDESEVEAG</sequence>
<evidence type="ECO:0000256" key="4">
    <source>
        <dbReference type="ARBA" id="ARBA00022475"/>
    </source>
</evidence>
<protein>
    <recommendedName>
        <fullName evidence="3">Type VII secretion system accessory factor EsaA</fullName>
    </recommendedName>
</protein>
<evidence type="ECO:0000259" key="12">
    <source>
        <dbReference type="Pfam" id="PF12698"/>
    </source>
</evidence>
<comment type="caution">
    <text evidence="13">The sequence shown here is derived from an EMBL/GenBank/DDBJ whole genome shotgun (WGS) entry which is preliminary data.</text>
</comment>
<comment type="subunit">
    <text evidence="9">Homodimer. Interacts with EssB.</text>
</comment>
<keyword evidence="6 11" id="KW-1133">Transmembrane helix</keyword>
<dbReference type="Pfam" id="PF12698">
    <property type="entry name" value="ABC2_membrane_3"/>
    <property type="match status" value="1"/>
</dbReference>
<feature type="transmembrane region" description="Helical" evidence="11">
    <location>
        <begin position="1058"/>
        <end position="1082"/>
    </location>
</feature>
<name>A0A3D8PMU1_9BACI</name>
<evidence type="ECO:0000313" key="14">
    <source>
        <dbReference type="Proteomes" id="UP000257143"/>
    </source>
</evidence>
<keyword evidence="8 11" id="KW-0472">Membrane</keyword>
<organism evidence="13 14">
    <name type="scientific">Oceanobacillus arenosus</name>
    <dbReference type="NCBI Taxonomy" id="1229153"/>
    <lineage>
        <taxon>Bacteria</taxon>
        <taxon>Bacillati</taxon>
        <taxon>Bacillota</taxon>
        <taxon>Bacilli</taxon>
        <taxon>Bacillales</taxon>
        <taxon>Bacillaceae</taxon>
        <taxon>Oceanobacillus</taxon>
    </lineage>
</organism>
<dbReference type="InterPro" id="IPR013525">
    <property type="entry name" value="ABC2_TM"/>
</dbReference>
<dbReference type="GO" id="GO:0140359">
    <property type="term" value="F:ABC-type transporter activity"/>
    <property type="evidence" value="ECO:0007669"/>
    <property type="project" value="InterPro"/>
</dbReference>
<dbReference type="OrthoDB" id="4974788at2"/>
<dbReference type="NCBIfam" id="TIGR03929">
    <property type="entry name" value="T7_esaA_Nterm"/>
    <property type="match status" value="1"/>
</dbReference>
<dbReference type="EMBL" id="PIOC01000025">
    <property type="protein sequence ID" value="RDW16465.1"/>
    <property type="molecule type" value="Genomic_DNA"/>
</dbReference>
<feature type="region of interest" description="Disordered" evidence="10">
    <location>
        <begin position="596"/>
        <end position="679"/>
    </location>
</feature>
<evidence type="ECO:0000313" key="13">
    <source>
        <dbReference type="EMBL" id="RDW16465.1"/>
    </source>
</evidence>
<evidence type="ECO:0000256" key="3">
    <source>
        <dbReference type="ARBA" id="ARBA00020819"/>
    </source>
</evidence>
<feature type="transmembrane region" description="Helical" evidence="11">
    <location>
        <begin position="1028"/>
        <end position="1052"/>
    </location>
</feature>
<evidence type="ECO:0000256" key="6">
    <source>
        <dbReference type="ARBA" id="ARBA00022989"/>
    </source>
</evidence>
<dbReference type="PANTHER" id="PTHR43077">
    <property type="entry name" value="TRANSPORT PERMEASE YVFS-RELATED"/>
    <property type="match status" value="1"/>
</dbReference>
<keyword evidence="5 11" id="KW-0812">Transmembrane</keyword>
<dbReference type="GO" id="GO:0005886">
    <property type="term" value="C:plasma membrane"/>
    <property type="evidence" value="ECO:0007669"/>
    <property type="project" value="UniProtKB-SubCell"/>
</dbReference>
<reference evidence="14" key="1">
    <citation type="submission" date="2017-11" db="EMBL/GenBank/DDBJ databases">
        <authorList>
            <person name="Zhu W."/>
        </authorList>
    </citation>
    <scope>NUCLEOTIDE SEQUENCE [LARGE SCALE GENOMIC DNA]</scope>
    <source>
        <strain evidence="14">CAU 1183</strain>
    </source>
</reference>